<dbReference type="InterPro" id="IPR036390">
    <property type="entry name" value="WH_DNA-bd_sf"/>
</dbReference>
<organism evidence="11">
    <name type="scientific">Pseudozyma antarctica</name>
    <name type="common">Yeast</name>
    <name type="synonym">Candida antarctica</name>
    <dbReference type="NCBI Taxonomy" id="84753"/>
    <lineage>
        <taxon>Eukaryota</taxon>
        <taxon>Fungi</taxon>
        <taxon>Dikarya</taxon>
        <taxon>Basidiomycota</taxon>
        <taxon>Ustilaginomycotina</taxon>
        <taxon>Ustilaginomycetes</taxon>
        <taxon>Ustilaginales</taxon>
        <taxon>Ustilaginaceae</taxon>
        <taxon>Moesziomyces</taxon>
    </lineage>
</organism>
<feature type="compositionally biased region" description="Polar residues" evidence="9">
    <location>
        <begin position="465"/>
        <end position="477"/>
    </location>
</feature>
<feature type="compositionally biased region" description="Polar residues" evidence="9">
    <location>
        <begin position="1028"/>
        <end position="1048"/>
    </location>
</feature>
<dbReference type="PANTHER" id="PTHR10015:SF427">
    <property type="entry name" value="HEAT SHOCK FACTOR PROTEIN"/>
    <property type="match status" value="1"/>
</dbReference>
<feature type="compositionally biased region" description="Low complexity" evidence="9">
    <location>
        <begin position="355"/>
        <end position="373"/>
    </location>
</feature>
<dbReference type="GeneID" id="26306286"/>
<proteinExistence type="inferred from homology"/>
<reference evidence="11" key="1">
    <citation type="submission" date="2014-07" db="EMBL/GenBank/DDBJ databases">
        <title>Draft genome sequence of the yeast Pseudozyma antarctica JCM 10317 known as a producer of lipase B which used in a wide range of industrial applications.</title>
        <authorList>
            <person name="Morita T."/>
            <person name="Saika A."/>
            <person name="Koike H."/>
        </authorList>
    </citation>
    <scope>NUCLEOTIDE SEQUENCE</scope>
    <source>
        <strain evidence="11">JCM 10317</strain>
    </source>
</reference>
<dbReference type="HOGENOM" id="CLU_010589_0_0_1"/>
<evidence type="ECO:0000259" key="10">
    <source>
        <dbReference type="SMART" id="SM00415"/>
    </source>
</evidence>
<comment type="similarity">
    <text evidence="2 8">Belongs to the HSF family.</text>
</comment>
<evidence type="ECO:0000256" key="5">
    <source>
        <dbReference type="ARBA" id="ARBA00023163"/>
    </source>
</evidence>
<name>A0A081CKX5_PSEA2</name>
<comment type="subcellular location">
    <subcellularLocation>
        <location evidence="1">Nucleus</location>
    </subcellularLocation>
</comment>
<dbReference type="Proteomes" id="UP000053758">
    <property type="component" value="Unassembled WGS sequence"/>
</dbReference>
<evidence type="ECO:0000313" key="12">
    <source>
        <dbReference type="Proteomes" id="UP000053758"/>
    </source>
</evidence>
<feature type="domain" description="HSF-type DNA-binding" evidence="10">
    <location>
        <begin position="577"/>
        <end position="681"/>
    </location>
</feature>
<keyword evidence="12" id="KW-1185">Reference proteome</keyword>
<dbReference type="PRINTS" id="PR00056">
    <property type="entry name" value="HSFDOMAIN"/>
</dbReference>
<feature type="compositionally biased region" description="Low complexity" evidence="9">
    <location>
        <begin position="536"/>
        <end position="548"/>
    </location>
</feature>
<dbReference type="SMART" id="SM00415">
    <property type="entry name" value="HSF"/>
    <property type="match status" value="1"/>
</dbReference>
<sequence length="1057" mass="111349">MSFNGPARMRISRFSVLVNKASTKRRNTRSALAGALLTCRQHKRAGPVFCGQRSLLSASAPASPSASGAKLASKLGPFLHSQARVRGTPRLSSPSPLRQRCAGPAAAGAMRFRPTLLLRFRPPRRAALACAFALLRSKRCAPAFAGLLFSRAALSALLKILGSDIASPLEVAPTISFAFPPSSHSIRQTRHRAATLRSTQRTATNAFSSPPVLTSVHHIAPSLQRNQILPSATSGQRLLAHEVRHSCNSAFASSGPRQVRTKNRLDSAQVLPPTSLRLAPSLRLVSFSSPSSVRVEDENVALKQAVTPIIDTLGAPPTLATRSSRTPFGCLCGPPLLNMNGMEHGQSFDPAFDAFFQAPSSSSPHHQLQHSAAGSPASIQQIGNMSAADSSLSLYAQDTSAMRPSSSSGGNLHLNISNLSVTGGEADASHAQAHQQQGVANSLSFPPNNTASPQSTLASPADATASFNMPSTTSTSPLLHPDAPVGTATEAHLGVPTASSPLKTEYNLGNESAGLTSTMRSYSSTSIKSAAGSQNADSPSSGFGAGGAANQSMGDVSIDDANVASQSEAELAAEKRQSSKFVYKLFRMVSDPDYQHLISWNRNGTSVMVCNFDEFAKEVLGKHFKHSNFSSFIRQLNMYGFYKVNKTPRGHRQSVDAQIWEFSHPKFLRGRSDLLDDIRRKALDSEHARVEARDLQYSVSVGQMQLRQQVDEMQFRLEELTEQNMALRTFTTQLRDVLGLVLEHVKKTSGGNIGFDVRIPTLDLPSPMPPQGLWTPQGHDGPPIFVTEPEFGAGVGPGGLRMGPTPGMVPGPGHAPPPMHAPQHHFGGAPDGFAMTGTPISRRVSASSAHSESMLAMNGSPMHGSMQGEMGMLPAGLPQRSASFGEGQMPAPHFNIGRGGVNRPGLAGLAIDTSAASGMFGGMHPSVSPTSAGLSASNAGLGVMSMPPSPLTPQHQAMMAAINTPLPPSPAPGSLAGGQFKPFDGSPFVTNNGFPSYGHGLSLADQSFFGPEADGPNAKAMRTPMKRTASNSGPSAQGTPVLMQSTSPGLAKRKSPI</sequence>
<keyword evidence="6" id="KW-0539">Nucleus</keyword>
<evidence type="ECO:0000313" key="11">
    <source>
        <dbReference type="EMBL" id="GAK67321.1"/>
    </source>
</evidence>
<feature type="region of interest" description="Disordered" evidence="9">
    <location>
        <begin position="529"/>
        <end position="548"/>
    </location>
</feature>
<evidence type="ECO:0000256" key="7">
    <source>
        <dbReference type="ARBA" id="ARBA00062171"/>
    </source>
</evidence>
<keyword evidence="3" id="KW-0805">Transcription regulation</keyword>
<dbReference type="InterPro" id="IPR036388">
    <property type="entry name" value="WH-like_DNA-bd_sf"/>
</dbReference>
<evidence type="ECO:0000256" key="3">
    <source>
        <dbReference type="ARBA" id="ARBA00023015"/>
    </source>
</evidence>
<keyword evidence="5" id="KW-0804">Transcription</keyword>
<evidence type="ECO:0000256" key="4">
    <source>
        <dbReference type="ARBA" id="ARBA00023125"/>
    </source>
</evidence>
<evidence type="ECO:0000256" key="1">
    <source>
        <dbReference type="ARBA" id="ARBA00004123"/>
    </source>
</evidence>
<dbReference type="PANTHER" id="PTHR10015">
    <property type="entry name" value="HEAT SHOCK TRANSCRIPTION FACTOR"/>
    <property type="match status" value="1"/>
</dbReference>
<accession>A0A081CKX5</accession>
<gene>
    <name evidence="11" type="ORF">PAN0_017c5548</name>
</gene>
<evidence type="ECO:0000256" key="9">
    <source>
        <dbReference type="SAM" id="MobiDB-lite"/>
    </source>
</evidence>
<feature type="compositionally biased region" description="Polar residues" evidence="9">
    <location>
        <begin position="438"/>
        <end position="458"/>
    </location>
</feature>
<feature type="region of interest" description="Disordered" evidence="9">
    <location>
        <begin position="425"/>
        <end position="488"/>
    </location>
</feature>
<keyword evidence="4 11" id="KW-0238">DNA-binding</keyword>
<dbReference type="Pfam" id="PF00447">
    <property type="entry name" value="HSF_DNA-bind"/>
    <property type="match status" value="1"/>
</dbReference>
<dbReference type="RefSeq" id="XP_014654608.1">
    <property type="nucleotide sequence ID" value="XM_014799122.1"/>
</dbReference>
<feature type="region of interest" description="Disordered" evidence="9">
    <location>
        <begin position="355"/>
        <end position="377"/>
    </location>
</feature>
<dbReference type="GO" id="GO:0003700">
    <property type="term" value="F:DNA-binding transcription factor activity"/>
    <property type="evidence" value="ECO:0007669"/>
    <property type="project" value="InterPro"/>
</dbReference>
<dbReference type="GO" id="GO:0005634">
    <property type="term" value="C:nucleus"/>
    <property type="evidence" value="ECO:0007669"/>
    <property type="project" value="UniProtKB-SubCell"/>
</dbReference>
<dbReference type="InterPro" id="IPR000232">
    <property type="entry name" value="HSF_DNA-bd"/>
</dbReference>
<dbReference type="GO" id="GO:0043565">
    <property type="term" value="F:sequence-specific DNA binding"/>
    <property type="evidence" value="ECO:0007669"/>
    <property type="project" value="InterPro"/>
</dbReference>
<evidence type="ECO:0000256" key="6">
    <source>
        <dbReference type="ARBA" id="ARBA00023242"/>
    </source>
</evidence>
<dbReference type="EMBL" id="DF830084">
    <property type="protein sequence ID" value="GAK67321.1"/>
    <property type="molecule type" value="Genomic_DNA"/>
</dbReference>
<dbReference type="SUPFAM" id="SSF46785">
    <property type="entry name" value="Winged helix' DNA-binding domain"/>
    <property type="match status" value="1"/>
</dbReference>
<dbReference type="AlphaFoldDB" id="A0A081CKX5"/>
<evidence type="ECO:0000256" key="2">
    <source>
        <dbReference type="ARBA" id="ARBA00006403"/>
    </source>
</evidence>
<protein>
    <submittedName>
        <fullName evidence="11">Winged helix DNA-binding domain-containing protein</fullName>
    </submittedName>
</protein>
<evidence type="ECO:0000256" key="8">
    <source>
        <dbReference type="RuleBase" id="RU004020"/>
    </source>
</evidence>
<feature type="region of interest" description="Disordered" evidence="9">
    <location>
        <begin position="1012"/>
        <end position="1057"/>
    </location>
</feature>
<comment type="subunit">
    <text evidence="7">Homotrimer. Homotrimerization increases the affinity of HSF1 to DNA. Interacts with transcriptional coregulator SSA1 on chromatin.</text>
</comment>
<dbReference type="FunFam" id="1.10.10.10:FF:000027">
    <property type="entry name" value="Heat shock transcription factor 1"/>
    <property type="match status" value="1"/>
</dbReference>
<dbReference type="Gene3D" id="1.10.10.10">
    <property type="entry name" value="Winged helix-like DNA-binding domain superfamily/Winged helix DNA-binding domain"/>
    <property type="match status" value="1"/>
</dbReference>